<reference evidence="1" key="1">
    <citation type="submission" date="2015-07" db="EMBL/GenBank/DDBJ databases">
        <title>Draft genome sequence of Streptomyces fradiae, a resistant strain to nitron-oligomycin.</title>
        <authorList>
            <person name="Vatlin A.A."/>
            <person name="Bekker O.B."/>
            <person name="Danilenko V.N."/>
        </authorList>
    </citation>
    <scope>NUCLEOTIDE SEQUENCE</scope>
    <source>
        <strain evidence="1">Olg1-1</strain>
    </source>
</reference>
<organism evidence="1 2">
    <name type="scientific">Streptomyces fradiae</name>
    <name type="common">Streptomyces roseoflavus</name>
    <dbReference type="NCBI Taxonomy" id="1906"/>
    <lineage>
        <taxon>Bacteria</taxon>
        <taxon>Bacillati</taxon>
        <taxon>Actinomycetota</taxon>
        <taxon>Actinomycetes</taxon>
        <taxon>Kitasatosporales</taxon>
        <taxon>Streptomycetaceae</taxon>
        <taxon>Streptomyces</taxon>
    </lineage>
</organism>
<comment type="caution">
    <text evidence="1">The sequence shown here is derived from an EMBL/GenBank/DDBJ whole genome shotgun (WGS) entry which is preliminary data.</text>
</comment>
<gene>
    <name evidence="1" type="ORF">ADZ36_06135</name>
</gene>
<name>A0ACC4WFG5_STRFR</name>
<protein>
    <submittedName>
        <fullName evidence="1">Uncharacterized protein</fullName>
    </submittedName>
</protein>
<keyword evidence="2" id="KW-1185">Reference proteome</keyword>
<dbReference type="Proteomes" id="UP000037185">
    <property type="component" value="Unassembled WGS sequence"/>
</dbReference>
<proteinExistence type="predicted"/>
<accession>A0ACC4WFG5</accession>
<evidence type="ECO:0000313" key="1">
    <source>
        <dbReference type="EMBL" id="KNE83389.1"/>
    </source>
</evidence>
<sequence>MSLLQVLEEAEVSDTPVEHTVLNGFPLYVRVADSRRHGRVVQFAFGANARDAAASFSRAALEGATGEQVLRAVKEYLPQQQPTAEPAPIAPERLRENLLKLVDDPDAPSEPALQGTIRALPLYVAVNPHPQHGRVVQFGFDPKARQAAAHFTRADLQRGTNDKVAMTVERHGTAFVQNLLDTDRARRARDHMKAAALARQSVTAPAAPGLGRAHQPLPGEHTRHTAPAVSHRR</sequence>
<evidence type="ECO:0000313" key="2">
    <source>
        <dbReference type="Proteomes" id="UP000037185"/>
    </source>
</evidence>
<dbReference type="EMBL" id="LGSP01000007">
    <property type="protein sequence ID" value="KNE83389.1"/>
    <property type="molecule type" value="Genomic_DNA"/>
</dbReference>